<sequence>MPLTTGLVTAVWLLSCEFRFVREGWQAAAGTTRLEEKTSRAPRFIPRTPFEITDTSHRQITTILATVTCA</sequence>
<dbReference type="EMBL" id="LT629701">
    <property type="protein sequence ID" value="SDM58653.1"/>
    <property type="molecule type" value="Genomic_DNA"/>
</dbReference>
<protein>
    <submittedName>
        <fullName evidence="1">Uncharacterized protein</fullName>
    </submittedName>
</protein>
<evidence type="ECO:0000313" key="1">
    <source>
        <dbReference type="EMBL" id="SDM58653.1"/>
    </source>
</evidence>
<dbReference type="Proteomes" id="UP000183376">
    <property type="component" value="Chromosome I"/>
</dbReference>
<proteinExistence type="predicted"/>
<dbReference type="AlphaFoldDB" id="A0A1G9UFQ1"/>
<reference evidence="1 2" key="1">
    <citation type="submission" date="2016-10" db="EMBL/GenBank/DDBJ databases">
        <authorList>
            <person name="de Groot N.N."/>
        </authorList>
    </citation>
    <scope>NUCLEOTIDE SEQUENCE [LARGE SCALE GENOMIC DNA]</scope>
    <source>
        <strain evidence="1 2">DSM 44149</strain>
    </source>
</reference>
<keyword evidence="2" id="KW-1185">Reference proteome</keyword>
<gene>
    <name evidence="1" type="ORF">SAMN04489726_2380</name>
</gene>
<name>A0A1G9UFQ1_ALLAB</name>
<accession>A0A1G9UFQ1</accession>
<evidence type="ECO:0000313" key="2">
    <source>
        <dbReference type="Proteomes" id="UP000183376"/>
    </source>
</evidence>
<organism evidence="1 2">
    <name type="scientific">Allokutzneria albata</name>
    <name type="common">Kibdelosporangium albatum</name>
    <dbReference type="NCBI Taxonomy" id="211114"/>
    <lineage>
        <taxon>Bacteria</taxon>
        <taxon>Bacillati</taxon>
        <taxon>Actinomycetota</taxon>
        <taxon>Actinomycetes</taxon>
        <taxon>Pseudonocardiales</taxon>
        <taxon>Pseudonocardiaceae</taxon>
        <taxon>Allokutzneria</taxon>
    </lineage>
</organism>